<comment type="caution">
    <text evidence="4">The sequence shown here is derived from an EMBL/GenBank/DDBJ whole genome shotgun (WGS) entry which is preliminary data.</text>
</comment>
<dbReference type="SUPFAM" id="SSF53187">
    <property type="entry name" value="Zn-dependent exopeptidases"/>
    <property type="match status" value="1"/>
</dbReference>
<evidence type="ECO:0000313" key="5">
    <source>
        <dbReference type="Proteomes" id="UP001183615"/>
    </source>
</evidence>
<reference evidence="5" key="1">
    <citation type="submission" date="2023-07" db="EMBL/GenBank/DDBJ databases">
        <title>30 novel species of actinomycetes from the DSMZ collection.</title>
        <authorList>
            <person name="Nouioui I."/>
        </authorList>
    </citation>
    <scope>NUCLEOTIDE SEQUENCE [LARGE SCALE GENOMIC DNA]</scope>
    <source>
        <strain evidence="5">DSM 41886</strain>
    </source>
</reference>
<feature type="signal peptide" evidence="1">
    <location>
        <begin position="1"/>
        <end position="25"/>
    </location>
</feature>
<dbReference type="PANTHER" id="PTHR12147:SF26">
    <property type="entry name" value="PEPTIDASE M28 DOMAIN-CONTAINING PROTEIN"/>
    <property type="match status" value="1"/>
</dbReference>
<dbReference type="Proteomes" id="UP001183615">
    <property type="component" value="Unassembled WGS sequence"/>
</dbReference>
<dbReference type="Gene3D" id="3.40.630.10">
    <property type="entry name" value="Zn peptidases"/>
    <property type="match status" value="1"/>
</dbReference>
<evidence type="ECO:0000313" key="4">
    <source>
        <dbReference type="EMBL" id="MDT0447099.1"/>
    </source>
</evidence>
<organism evidence="4 5">
    <name type="scientific">Streptomyces johnsoniae</name>
    <dbReference type="NCBI Taxonomy" id="3075532"/>
    <lineage>
        <taxon>Bacteria</taxon>
        <taxon>Bacillati</taxon>
        <taxon>Actinomycetota</taxon>
        <taxon>Actinomycetes</taxon>
        <taxon>Kitasatosporales</taxon>
        <taxon>Streptomycetaceae</taxon>
        <taxon>Streptomyces</taxon>
    </lineage>
</organism>
<dbReference type="InterPro" id="IPR045175">
    <property type="entry name" value="M28_fam"/>
</dbReference>
<dbReference type="Gene3D" id="3.50.30.30">
    <property type="match status" value="1"/>
</dbReference>
<dbReference type="RefSeq" id="WP_311621224.1">
    <property type="nucleotide sequence ID" value="NZ_JAVREV010000025.1"/>
</dbReference>
<dbReference type="Pfam" id="PF04389">
    <property type="entry name" value="Peptidase_M28"/>
    <property type="match status" value="1"/>
</dbReference>
<name>A0ABU2SDP9_9ACTN</name>
<sequence length="464" mass="47883">MTLPVTVFSALVPIALLATAGLAPAGPAPADGPAPRTLVAATTGEGALRHLTAFQDIAERHGGNRAAGTPGHERSARYAGALLAEAGYRVTYQRFTFPYREPVTERLTRLGGEPRDIPVRALSYTGDTPDGGLTTTLADAGDGCAPDDFDPAALHGRIALIERGGCTFAEKQAGAAAAGAAAVLIRNNVPGPLTGTLGGPDPAALPTGGLDREDGAALADALAGALAAGQEVTLRLELTELAEERTTVNVIAESRGGDQDRVVMAGAHLDSVLDGPGINDNGSGSAGVLETALRLAETSGGRHPNRVRFALWSAEESGLLGSEHYVEHLPPAEREDIAVYLNFDMIGSPNHGQFVYEGDPDVTEDITAFLRGRGQRTAPTPFNGRSDYAPFVAAGIPSGGTFTGAEGIKSEAEAGYWGGTAGAAYDPCYHAACDTLDNIGRAALDTHVKVIAHTVGTYAWRAPH</sequence>
<dbReference type="InterPro" id="IPR003137">
    <property type="entry name" value="PA_domain"/>
</dbReference>
<keyword evidence="1" id="KW-0732">Signal</keyword>
<dbReference type="EMBL" id="JAVREV010000025">
    <property type="protein sequence ID" value="MDT0447099.1"/>
    <property type="molecule type" value="Genomic_DNA"/>
</dbReference>
<dbReference type="Pfam" id="PF02225">
    <property type="entry name" value="PA"/>
    <property type="match status" value="1"/>
</dbReference>
<feature type="chain" id="PRO_5045411353" evidence="1">
    <location>
        <begin position="26"/>
        <end position="464"/>
    </location>
</feature>
<feature type="domain" description="Peptidase M28" evidence="3">
    <location>
        <begin position="249"/>
        <end position="454"/>
    </location>
</feature>
<dbReference type="SUPFAM" id="SSF52025">
    <property type="entry name" value="PA domain"/>
    <property type="match status" value="1"/>
</dbReference>
<dbReference type="PANTHER" id="PTHR12147">
    <property type="entry name" value="METALLOPEPTIDASE M28 FAMILY MEMBER"/>
    <property type="match status" value="1"/>
</dbReference>
<dbReference type="InterPro" id="IPR007484">
    <property type="entry name" value="Peptidase_M28"/>
</dbReference>
<evidence type="ECO:0000259" key="2">
    <source>
        <dbReference type="Pfam" id="PF02225"/>
    </source>
</evidence>
<protein>
    <submittedName>
        <fullName evidence="4">M20/M25/M40 family metallo-hydrolase</fullName>
    </submittedName>
</protein>
<accession>A0ABU2SDP9</accession>
<gene>
    <name evidence="4" type="ORF">RM779_31570</name>
</gene>
<evidence type="ECO:0000259" key="3">
    <source>
        <dbReference type="Pfam" id="PF04389"/>
    </source>
</evidence>
<proteinExistence type="predicted"/>
<evidence type="ECO:0000256" key="1">
    <source>
        <dbReference type="SAM" id="SignalP"/>
    </source>
</evidence>
<feature type="domain" description="PA" evidence="2">
    <location>
        <begin position="140"/>
        <end position="218"/>
    </location>
</feature>
<keyword evidence="5" id="KW-1185">Reference proteome</keyword>
<dbReference type="InterPro" id="IPR046450">
    <property type="entry name" value="PA_dom_sf"/>
</dbReference>